<feature type="region of interest" description="Disordered" evidence="2">
    <location>
        <begin position="1"/>
        <end position="39"/>
    </location>
</feature>
<feature type="coiled-coil region" evidence="1">
    <location>
        <begin position="83"/>
        <end position="117"/>
    </location>
</feature>
<dbReference type="Proteomes" id="UP001360953">
    <property type="component" value="Unassembled WGS sequence"/>
</dbReference>
<dbReference type="RefSeq" id="XP_066654946.1">
    <property type="nucleotide sequence ID" value="XM_066803624.1"/>
</dbReference>
<organism evidence="3 4">
    <name type="scientific">Phyllosticta citribraziliensis</name>
    <dbReference type="NCBI Taxonomy" id="989973"/>
    <lineage>
        <taxon>Eukaryota</taxon>
        <taxon>Fungi</taxon>
        <taxon>Dikarya</taxon>
        <taxon>Ascomycota</taxon>
        <taxon>Pezizomycotina</taxon>
        <taxon>Dothideomycetes</taxon>
        <taxon>Dothideomycetes incertae sedis</taxon>
        <taxon>Botryosphaeriales</taxon>
        <taxon>Phyllostictaceae</taxon>
        <taxon>Phyllosticta</taxon>
    </lineage>
</organism>
<dbReference type="GeneID" id="92036530"/>
<dbReference type="EMBL" id="JBBPEH010000006">
    <property type="protein sequence ID" value="KAK7536795.1"/>
    <property type="molecule type" value="Genomic_DNA"/>
</dbReference>
<evidence type="ECO:0008006" key="5">
    <source>
        <dbReference type="Google" id="ProtNLM"/>
    </source>
</evidence>
<proteinExistence type="predicted"/>
<keyword evidence="1" id="KW-0175">Coiled coil</keyword>
<gene>
    <name evidence="3" type="ORF">J3D65DRAFT_676874</name>
</gene>
<comment type="caution">
    <text evidence="3">The sequence shown here is derived from an EMBL/GenBank/DDBJ whole genome shotgun (WGS) entry which is preliminary data.</text>
</comment>
<accession>A0ABR1LPY1</accession>
<evidence type="ECO:0000256" key="1">
    <source>
        <dbReference type="SAM" id="Coils"/>
    </source>
</evidence>
<reference evidence="3 4" key="1">
    <citation type="submission" date="2024-04" db="EMBL/GenBank/DDBJ databases">
        <title>Phyllosticta paracitricarpa is synonymous to the EU quarantine fungus P. citricarpa based on phylogenomic analyses.</title>
        <authorList>
            <consortium name="Lawrence Berkeley National Laboratory"/>
            <person name="Van ingen-buijs V.A."/>
            <person name="Van westerhoven A.C."/>
            <person name="Haridas S."/>
            <person name="Skiadas P."/>
            <person name="Martin F."/>
            <person name="Groenewald J.Z."/>
            <person name="Crous P.W."/>
            <person name="Seidl M.F."/>
        </authorList>
    </citation>
    <scope>NUCLEOTIDE SEQUENCE [LARGE SCALE GENOMIC DNA]</scope>
    <source>
        <strain evidence="3 4">CPC 17464</strain>
    </source>
</reference>
<name>A0ABR1LPY1_9PEZI</name>
<evidence type="ECO:0000313" key="4">
    <source>
        <dbReference type="Proteomes" id="UP001360953"/>
    </source>
</evidence>
<evidence type="ECO:0000256" key="2">
    <source>
        <dbReference type="SAM" id="MobiDB-lite"/>
    </source>
</evidence>
<protein>
    <recommendedName>
        <fullName evidence="5">Retrotransposon gag domain-containing protein</fullName>
    </recommendedName>
</protein>
<keyword evidence="4" id="KW-1185">Reference proteome</keyword>
<evidence type="ECO:0000313" key="3">
    <source>
        <dbReference type="EMBL" id="KAK7536795.1"/>
    </source>
</evidence>
<sequence>MPTSQASHPESDSDSDEPVIPTPSGGSSEAAPTETASPPELVPRVLVDMLLFSNRLLSRSTNQLVNNVDLFTKNTATRQATGVAECKSETKRLREKFDALSERLAALEAERDQFQTRSPNMLNVLVEARRQEFRPKKVGFFDPDLGVQEYGAGKAVCNRGVMYYRDVDLFIDAVYAVPRRISVSEVRVNLHLCLLGSARTWYASVLTRELRNQAVTGEGISIWADLLRKRWGKPTGIFDRRERFTDLEKPRFSRLHVSSVGASITDFVVAAVEAARRIGMTSTYPQLVLAYLRMEPDVQDDLGPPYEYDTVNSYITRAVQLVKPLPDFSRPYYGTPLGRFVIR</sequence>